<evidence type="ECO:0000313" key="3">
    <source>
        <dbReference type="Proteomes" id="UP001642484"/>
    </source>
</evidence>
<reference evidence="2 3" key="1">
    <citation type="submission" date="2024-02" db="EMBL/GenBank/DDBJ databases">
        <authorList>
            <person name="Chen Y."/>
            <person name="Shah S."/>
            <person name="Dougan E. K."/>
            <person name="Thang M."/>
            <person name="Chan C."/>
        </authorList>
    </citation>
    <scope>NUCLEOTIDE SEQUENCE [LARGE SCALE GENOMIC DNA]</scope>
</reference>
<organism evidence="2 3">
    <name type="scientific">Durusdinium trenchii</name>
    <dbReference type="NCBI Taxonomy" id="1381693"/>
    <lineage>
        <taxon>Eukaryota</taxon>
        <taxon>Sar</taxon>
        <taxon>Alveolata</taxon>
        <taxon>Dinophyceae</taxon>
        <taxon>Suessiales</taxon>
        <taxon>Symbiodiniaceae</taxon>
        <taxon>Durusdinium</taxon>
    </lineage>
</organism>
<proteinExistence type="predicted"/>
<keyword evidence="1" id="KW-0472">Membrane</keyword>
<keyword evidence="3" id="KW-1185">Reference proteome</keyword>
<dbReference type="Proteomes" id="UP001642484">
    <property type="component" value="Unassembled WGS sequence"/>
</dbReference>
<name>A0ABP0S9N2_9DINO</name>
<keyword evidence="1" id="KW-0812">Transmembrane</keyword>
<comment type="caution">
    <text evidence="2">The sequence shown here is derived from an EMBL/GenBank/DDBJ whole genome shotgun (WGS) entry which is preliminary data.</text>
</comment>
<keyword evidence="1" id="KW-1133">Transmembrane helix</keyword>
<dbReference type="EMBL" id="CAXAMN010027162">
    <property type="protein sequence ID" value="CAK9109058.1"/>
    <property type="molecule type" value="Genomic_DNA"/>
</dbReference>
<evidence type="ECO:0000313" key="2">
    <source>
        <dbReference type="EMBL" id="CAK9109058.1"/>
    </source>
</evidence>
<gene>
    <name evidence="2" type="ORF">CCMP2556_LOCUS50778</name>
</gene>
<protein>
    <submittedName>
        <fullName evidence="2">Uncharacterized protein</fullName>
    </submittedName>
</protein>
<feature type="transmembrane region" description="Helical" evidence="1">
    <location>
        <begin position="124"/>
        <end position="145"/>
    </location>
</feature>
<sequence>MLSLAGREPGPSPTKACIPPCVLSMRVCFLHSPLSCFFCLPSLRMWLGSPVRGLETPMIYSLALACQVGLPVETAPEEGVALSALRQRKGLETERGQISWRHQRKSRRHEDEYEETQKFSALEILRGLLLFMIIYLGLRVCVILFQKYRLNMSMSSNSTVGVNISL</sequence>
<evidence type="ECO:0000256" key="1">
    <source>
        <dbReference type="SAM" id="Phobius"/>
    </source>
</evidence>
<accession>A0ABP0S9N2</accession>